<organism evidence="1 2">
    <name type="scientific">Mytilus coruscus</name>
    <name type="common">Sea mussel</name>
    <dbReference type="NCBI Taxonomy" id="42192"/>
    <lineage>
        <taxon>Eukaryota</taxon>
        <taxon>Metazoa</taxon>
        <taxon>Spiralia</taxon>
        <taxon>Lophotrochozoa</taxon>
        <taxon>Mollusca</taxon>
        <taxon>Bivalvia</taxon>
        <taxon>Autobranchia</taxon>
        <taxon>Pteriomorphia</taxon>
        <taxon>Mytilida</taxon>
        <taxon>Mytiloidea</taxon>
        <taxon>Mytilidae</taxon>
        <taxon>Mytilinae</taxon>
        <taxon>Mytilus</taxon>
    </lineage>
</organism>
<dbReference type="GO" id="GO:0060070">
    <property type="term" value="P:canonical Wnt signaling pathway"/>
    <property type="evidence" value="ECO:0007669"/>
    <property type="project" value="TreeGrafter"/>
</dbReference>
<dbReference type="SUPFAM" id="SSF63825">
    <property type="entry name" value="YWTD domain"/>
    <property type="match status" value="1"/>
</dbReference>
<dbReference type="Proteomes" id="UP000507470">
    <property type="component" value="Unassembled WGS sequence"/>
</dbReference>
<keyword evidence="2" id="KW-1185">Reference proteome</keyword>
<sequence length="512" mass="58102">MYVANGNNVTTAEEMKQAIDEGLDVGCCEVAVVDVNADQSELQKVKHKWSGINSITNLELHDNSITQYKAYNIGNGKLVDNVNSLCSTDLSQALPNLTIIRPFTTPKAHTGKISKPKENSVLSSDLENSIFVCTETGCICSFKSFSDFKRHRDFENMYINLKRCQRDRTGKKANPNAVAKILKTAMNKDGERLFTLKQCLQPSQIMSYFSRLALLTTTGKKVDRTVRIADVYIDDDNLVDILNDIEMDHVREQISHTTKLLFSVNGEVKELDINTGNVTTLVDIASTIYSMAYDYGNQYLYIPRHNRNDIIRLRYPSEHTLTFEAIVNTQSPATVAMDQQNEHLYWTEYTDPGRIRRSNFDGTFTKTILPESYPWALTIDLENRWIYFSTYLNRAIKRARFNGTEMQTIAAPINLVTSLHLDNNKNRLYFMELDSGDIKSANTDGSNLTNIFSTGSRFENHNLVVNGDYIYCTNDSQILKLLKNPGSPARILHTESEHISSVLVYIENGNYH</sequence>
<proteinExistence type="predicted"/>
<gene>
    <name evidence="1" type="ORF">MCOR_49033</name>
</gene>
<evidence type="ECO:0008006" key="3">
    <source>
        <dbReference type="Google" id="ProtNLM"/>
    </source>
</evidence>
<dbReference type="AlphaFoldDB" id="A0A6J8E7L1"/>
<dbReference type="PANTHER" id="PTHR46513">
    <property type="entry name" value="VITELLOGENIN RECEPTOR-LIKE PROTEIN-RELATED-RELATED"/>
    <property type="match status" value="1"/>
</dbReference>
<dbReference type="Gene3D" id="2.120.10.30">
    <property type="entry name" value="TolB, C-terminal domain"/>
    <property type="match status" value="1"/>
</dbReference>
<dbReference type="GO" id="GO:0005886">
    <property type="term" value="C:plasma membrane"/>
    <property type="evidence" value="ECO:0007669"/>
    <property type="project" value="TreeGrafter"/>
</dbReference>
<dbReference type="InterPro" id="IPR011042">
    <property type="entry name" value="6-blade_b-propeller_TolB-like"/>
</dbReference>
<evidence type="ECO:0000313" key="1">
    <source>
        <dbReference type="EMBL" id="CAC5416400.1"/>
    </source>
</evidence>
<name>A0A6J8E7L1_MYTCO</name>
<dbReference type="GO" id="GO:0017147">
    <property type="term" value="F:Wnt-protein binding"/>
    <property type="evidence" value="ECO:0007669"/>
    <property type="project" value="TreeGrafter"/>
</dbReference>
<dbReference type="InterPro" id="IPR000033">
    <property type="entry name" value="LDLR_classB_rpt"/>
</dbReference>
<accession>A0A6J8E7L1</accession>
<dbReference type="GO" id="GO:0042813">
    <property type="term" value="F:Wnt receptor activity"/>
    <property type="evidence" value="ECO:0007669"/>
    <property type="project" value="TreeGrafter"/>
</dbReference>
<dbReference type="InterPro" id="IPR050778">
    <property type="entry name" value="Cueball_EGF_LRP_Nidogen"/>
</dbReference>
<reference evidence="1 2" key="1">
    <citation type="submission" date="2020-06" db="EMBL/GenBank/DDBJ databases">
        <authorList>
            <person name="Li R."/>
            <person name="Bekaert M."/>
        </authorList>
    </citation>
    <scope>NUCLEOTIDE SEQUENCE [LARGE SCALE GENOMIC DNA]</scope>
    <source>
        <strain evidence="2">wild</strain>
    </source>
</reference>
<protein>
    <recommendedName>
        <fullName evidence="3">LRP5_6</fullName>
    </recommendedName>
</protein>
<dbReference type="SMART" id="SM00135">
    <property type="entry name" value="LY"/>
    <property type="match status" value="3"/>
</dbReference>
<evidence type="ECO:0000313" key="2">
    <source>
        <dbReference type="Proteomes" id="UP000507470"/>
    </source>
</evidence>
<dbReference type="EMBL" id="CACVKT020008632">
    <property type="protein sequence ID" value="CAC5416400.1"/>
    <property type="molecule type" value="Genomic_DNA"/>
</dbReference>
<dbReference type="PANTHER" id="PTHR46513:SF13">
    <property type="entry name" value="EGF-LIKE DOMAIN-CONTAINING PROTEIN"/>
    <property type="match status" value="1"/>
</dbReference>
<dbReference type="OrthoDB" id="5959495at2759"/>